<proteinExistence type="predicted"/>
<name>A0AA39NWA2_9AGAR</name>
<evidence type="ECO:0000313" key="1">
    <source>
        <dbReference type="EMBL" id="KAK0473034.1"/>
    </source>
</evidence>
<evidence type="ECO:0000313" key="2">
    <source>
        <dbReference type="Proteomes" id="UP001175227"/>
    </source>
</evidence>
<dbReference type="Proteomes" id="UP001175227">
    <property type="component" value="Unassembled WGS sequence"/>
</dbReference>
<reference evidence="1" key="1">
    <citation type="submission" date="2023-06" db="EMBL/GenBank/DDBJ databases">
        <authorList>
            <consortium name="Lawrence Berkeley National Laboratory"/>
            <person name="Ahrendt S."/>
            <person name="Sahu N."/>
            <person name="Indic B."/>
            <person name="Wong-Bajracharya J."/>
            <person name="Merenyi Z."/>
            <person name="Ke H.-M."/>
            <person name="Monk M."/>
            <person name="Kocsube S."/>
            <person name="Drula E."/>
            <person name="Lipzen A."/>
            <person name="Balint B."/>
            <person name="Henrissat B."/>
            <person name="Andreopoulos B."/>
            <person name="Martin F.M."/>
            <person name="Harder C.B."/>
            <person name="Rigling D."/>
            <person name="Ford K.L."/>
            <person name="Foster G.D."/>
            <person name="Pangilinan J."/>
            <person name="Papanicolaou A."/>
            <person name="Barry K."/>
            <person name="LaButti K."/>
            <person name="Viragh M."/>
            <person name="Koriabine M."/>
            <person name="Yan M."/>
            <person name="Riley R."/>
            <person name="Champramary S."/>
            <person name="Plett K.L."/>
            <person name="Tsai I.J."/>
            <person name="Slot J."/>
            <person name="Sipos G."/>
            <person name="Plett J."/>
            <person name="Nagy L.G."/>
            <person name="Grigoriev I.V."/>
        </authorList>
    </citation>
    <scope>NUCLEOTIDE SEQUENCE</scope>
    <source>
        <strain evidence="1">ICMP 16352</strain>
    </source>
</reference>
<keyword evidence="2" id="KW-1185">Reference proteome</keyword>
<gene>
    <name evidence="1" type="ORF">IW261DRAFT_1423824</name>
</gene>
<accession>A0AA39NWA2</accession>
<sequence>MVLVLPVKVSSERYRVQQLSRRKLNPVMAIHEAMFFRATRLAGLFSAFGVSPRIPCKYAGAKYHLDAVRVSPAVEPCTRPDAARRYSRYYRGLARSRAHPPCHDSFISEDKGGEISRNIPLDIGIMGSQPLFDFFKRPWMLKVATRSTIQYHEFQFFPTQVLGIPSVNFKFTPEDLMRMSYLFVITQPVAQCHLLATLPICVAEDAASPEPNGSDFQGDILAVELETRHGHAPLESLVFSMSASAFLSNTLTSTMREYPPFGVHDRGDSQSLFNVSSELVRVKKVMIGPMFHSSSND</sequence>
<comment type="caution">
    <text evidence="1">The sequence shown here is derived from an EMBL/GenBank/DDBJ whole genome shotgun (WGS) entry which is preliminary data.</text>
</comment>
<dbReference type="EMBL" id="JAUEPR010000035">
    <property type="protein sequence ID" value="KAK0473034.1"/>
    <property type="molecule type" value="Genomic_DNA"/>
</dbReference>
<dbReference type="AlphaFoldDB" id="A0AA39NWA2"/>
<organism evidence="1 2">
    <name type="scientific">Armillaria novae-zelandiae</name>
    <dbReference type="NCBI Taxonomy" id="153914"/>
    <lineage>
        <taxon>Eukaryota</taxon>
        <taxon>Fungi</taxon>
        <taxon>Dikarya</taxon>
        <taxon>Basidiomycota</taxon>
        <taxon>Agaricomycotina</taxon>
        <taxon>Agaricomycetes</taxon>
        <taxon>Agaricomycetidae</taxon>
        <taxon>Agaricales</taxon>
        <taxon>Marasmiineae</taxon>
        <taxon>Physalacriaceae</taxon>
        <taxon>Armillaria</taxon>
    </lineage>
</organism>
<protein>
    <submittedName>
        <fullName evidence="1">Uncharacterized protein</fullName>
    </submittedName>
</protein>